<dbReference type="AlphaFoldDB" id="A0A3B9IR10"/>
<evidence type="ECO:0000313" key="1">
    <source>
        <dbReference type="EMBL" id="HAE49649.1"/>
    </source>
</evidence>
<comment type="caution">
    <text evidence="1">The sequence shown here is derived from an EMBL/GenBank/DDBJ whole genome shotgun (WGS) entry which is preliminary data.</text>
</comment>
<dbReference type="Proteomes" id="UP000257706">
    <property type="component" value="Unassembled WGS sequence"/>
</dbReference>
<dbReference type="EMBL" id="DMAI01000322">
    <property type="protein sequence ID" value="HAE49649.1"/>
    <property type="molecule type" value="Genomic_DNA"/>
</dbReference>
<protein>
    <submittedName>
        <fullName evidence="1">Uncharacterized protein</fullName>
    </submittedName>
</protein>
<organism evidence="1 2">
    <name type="scientific">Tistrella mobilis</name>
    <dbReference type="NCBI Taxonomy" id="171437"/>
    <lineage>
        <taxon>Bacteria</taxon>
        <taxon>Pseudomonadati</taxon>
        <taxon>Pseudomonadota</taxon>
        <taxon>Alphaproteobacteria</taxon>
        <taxon>Geminicoccales</taxon>
        <taxon>Geminicoccaceae</taxon>
        <taxon>Tistrella</taxon>
    </lineage>
</organism>
<name>A0A3B9IR10_9PROT</name>
<sequence>MFDAAKLLATLHSSIKTEYVESLQQVADEQAQALWWGLLRPAGLNLQASTPAGVEIERRSYLSEPAVLALRFGAQSVEQLSADVASAFVVALEMRNTDAVAALLHPRFFIEDSDYGVSPAALARRLDFATALVATHAARLVDHLDAPRQADDGSWSVGEELRFSLAPGDGFLFVEPASLR</sequence>
<reference evidence="1 2" key="1">
    <citation type="journal article" date="2018" name="Nat. Biotechnol.">
        <title>A standardized bacterial taxonomy based on genome phylogeny substantially revises the tree of life.</title>
        <authorList>
            <person name="Parks D.H."/>
            <person name="Chuvochina M."/>
            <person name="Waite D.W."/>
            <person name="Rinke C."/>
            <person name="Skarshewski A."/>
            <person name="Chaumeil P.A."/>
            <person name="Hugenholtz P."/>
        </authorList>
    </citation>
    <scope>NUCLEOTIDE SEQUENCE [LARGE SCALE GENOMIC DNA]</scope>
    <source>
        <strain evidence="1">UBA8739</strain>
    </source>
</reference>
<accession>A0A3B9IR10</accession>
<evidence type="ECO:0000313" key="2">
    <source>
        <dbReference type="Proteomes" id="UP000257706"/>
    </source>
</evidence>
<gene>
    <name evidence="1" type="ORF">DCK97_19715</name>
</gene>
<proteinExistence type="predicted"/>